<evidence type="ECO:0000256" key="1">
    <source>
        <dbReference type="SAM" id="MobiDB-lite"/>
    </source>
</evidence>
<comment type="caution">
    <text evidence="2">The sequence shown here is derived from an EMBL/GenBank/DDBJ whole genome shotgun (WGS) entry which is preliminary data.</text>
</comment>
<reference evidence="2 3" key="1">
    <citation type="submission" date="2020-08" db="EMBL/GenBank/DDBJ databases">
        <title>Genomic Encyclopedia of Type Strains, Phase IV (KMG-IV): sequencing the most valuable type-strain genomes for metagenomic binning, comparative biology and taxonomic classification.</title>
        <authorList>
            <person name="Goeker M."/>
        </authorList>
    </citation>
    <scope>NUCLEOTIDE SEQUENCE [LARGE SCALE GENOMIC DNA]</scope>
    <source>
        <strain evidence="2 3">DSM 100694</strain>
    </source>
</reference>
<organism evidence="2 3">
    <name type="scientific">Bartonella fuyuanensis</name>
    <dbReference type="NCBI Taxonomy" id="1460968"/>
    <lineage>
        <taxon>Bacteria</taxon>
        <taxon>Pseudomonadati</taxon>
        <taxon>Pseudomonadota</taxon>
        <taxon>Alphaproteobacteria</taxon>
        <taxon>Hyphomicrobiales</taxon>
        <taxon>Bartonellaceae</taxon>
        <taxon>Bartonella</taxon>
    </lineage>
</organism>
<protein>
    <submittedName>
        <fullName evidence="2">Uncharacterized protein</fullName>
    </submittedName>
</protein>
<sequence length="35" mass="3929">MAKTMTLMTKAPPEQDKKANGMTRMKNSELTALLF</sequence>
<feature type="region of interest" description="Disordered" evidence="1">
    <location>
        <begin position="1"/>
        <end position="24"/>
    </location>
</feature>
<evidence type="ECO:0000313" key="2">
    <source>
        <dbReference type="EMBL" id="MBB4076265.1"/>
    </source>
</evidence>
<evidence type="ECO:0000313" key="3">
    <source>
        <dbReference type="Proteomes" id="UP000585970"/>
    </source>
</evidence>
<dbReference type="EMBL" id="JACIFE010000003">
    <property type="protein sequence ID" value="MBB4076265.1"/>
    <property type="molecule type" value="Genomic_DNA"/>
</dbReference>
<dbReference type="AlphaFoldDB" id="A0A840DXL9"/>
<gene>
    <name evidence="2" type="ORF">GGR08_000558</name>
</gene>
<dbReference type="Proteomes" id="UP000585970">
    <property type="component" value="Unassembled WGS sequence"/>
</dbReference>
<name>A0A840DXL9_9HYPH</name>
<keyword evidence="3" id="KW-1185">Reference proteome</keyword>
<accession>A0A840DXL9</accession>
<proteinExistence type="predicted"/>